<evidence type="ECO:0000313" key="6">
    <source>
        <dbReference type="EMBL" id="UOE41367.1"/>
    </source>
</evidence>
<keyword evidence="3" id="KW-0378">Hydrolase</keyword>
<evidence type="ECO:0000256" key="1">
    <source>
        <dbReference type="ARBA" id="ARBA00001946"/>
    </source>
</evidence>
<dbReference type="Proteomes" id="UP000831460">
    <property type="component" value="Chromosome"/>
</dbReference>
<keyword evidence="5" id="KW-0119">Carbohydrate metabolism</keyword>
<dbReference type="RefSeq" id="WP_243550021.1">
    <property type="nucleotide sequence ID" value="NZ_CP094532.1"/>
</dbReference>
<dbReference type="Gene3D" id="3.20.20.370">
    <property type="entry name" value="Glycoside hydrolase/deacetylase"/>
    <property type="match status" value="1"/>
</dbReference>
<dbReference type="PANTHER" id="PTHR31609:SF1">
    <property type="entry name" value="CARBOHYDRATE DEACETYLASE"/>
    <property type="match status" value="1"/>
</dbReference>
<evidence type="ECO:0000256" key="3">
    <source>
        <dbReference type="ARBA" id="ARBA00022801"/>
    </source>
</evidence>
<dbReference type="EMBL" id="CP094532">
    <property type="protein sequence ID" value="UOE41367.1"/>
    <property type="molecule type" value="Genomic_DNA"/>
</dbReference>
<evidence type="ECO:0000256" key="2">
    <source>
        <dbReference type="ARBA" id="ARBA00022723"/>
    </source>
</evidence>
<organism evidence="6 7">
    <name type="scientific">Chryseobacterium suipulveris</name>
    <dbReference type="NCBI Taxonomy" id="2929800"/>
    <lineage>
        <taxon>Bacteria</taxon>
        <taxon>Pseudomonadati</taxon>
        <taxon>Bacteroidota</taxon>
        <taxon>Flavobacteriia</taxon>
        <taxon>Flavobacteriales</taxon>
        <taxon>Weeksellaceae</taxon>
        <taxon>Chryseobacterium group</taxon>
        <taxon>Chryseobacterium</taxon>
    </lineage>
</organism>
<dbReference type="SUPFAM" id="SSF88713">
    <property type="entry name" value="Glycoside hydrolase/deacetylase"/>
    <property type="match status" value="1"/>
</dbReference>
<proteinExistence type="predicted"/>
<sequence>MKKLIINADDFGFTLGANQAIFKAHTEGYLTHASLMANTEYFEDAVSLLPQCHGLKIGVHVTLTCGKSLAKESVLEKNDNLDYTFVQLLLMRKSASVLKSIENEVEAQILKIKEQGIEISHIDGHEHIHIIPSINKIVRRLAKKYQIERVREINENFFESLRFNRKNTTVANIIKLLLLKTLSLFNEKSSSVGFYSMLNTCNITAENLFPFLDKSKRYNTVEVMLHPSIIGADSNEYLQTLAPRFRTFINDETRTEEFELCFNKEFENYLKLV</sequence>
<gene>
    <name evidence="6" type="ORF">MTP09_01600</name>
</gene>
<dbReference type="Pfam" id="PF04794">
    <property type="entry name" value="YdjC"/>
    <property type="match status" value="1"/>
</dbReference>
<name>A0ABY4BQB2_9FLAO</name>
<protein>
    <submittedName>
        <fullName evidence="6">ChbG/HpnK family deacetylase</fullName>
    </submittedName>
</protein>
<dbReference type="InterPro" id="IPR006879">
    <property type="entry name" value="YdjC-like"/>
</dbReference>
<comment type="cofactor">
    <cofactor evidence="1">
        <name>Mg(2+)</name>
        <dbReference type="ChEBI" id="CHEBI:18420"/>
    </cofactor>
</comment>
<evidence type="ECO:0000256" key="5">
    <source>
        <dbReference type="ARBA" id="ARBA00023277"/>
    </source>
</evidence>
<dbReference type="InterPro" id="IPR011330">
    <property type="entry name" value="Glyco_hydro/deAcase_b/a-brl"/>
</dbReference>
<dbReference type="PANTHER" id="PTHR31609">
    <property type="entry name" value="YDJC DEACETYLASE FAMILY MEMBER"/>
    <property type="match status" value="1"/>
</dbReference>
<evidence type="ECO:0000256" key="4">
    <source>
        <dbReference type="ARBA" id="ARBA00022842"/>
    </source>
</evidence>
<reference evidence="6 7" key="1">
    <citation type="submission" date="2022-03" db="EMBL/GenBank/DDBJ databases">
        <title>Chryseobacterium sp. isolated from particulate matters in swine house.</title>
        <authorList>
            <person name="Won M."/>
            <person name="Kim S.-J."/>
            <person name="Kwon S.-W."/>
        </authorList>
    </citation>
    <scope>NUCLEOTIDE SEQUENCE [LARGE SCALE GENOMIC DNA]</scope>
    <source>
        <strain evidence="6 7">SC2-2</strain>
    </source>
</reference>
<evidence type="ECO:0000313" key="7">
    <source>
        <dbReference type="Proteomes" id="UP000831460"/>
    </source>
</evidence>
<keyword evidence="7" id="KW-1185">Reference proteome</keyword>
<keyword evidence="4" id="KW-0460">Magnesium</keyword>
<keyword evidence="2" id="KW-0479">Metal-binding</keyword>
<accession>A0ABY4BQB2</accession>